<feature type="domain" description="ABC transporter" evidence="4">
    <location>
        <begin position="2"/>
        <end position="208"/>
    </location>
</feature>
<evidence type="ECO:0000259" key="4">
    <source>
        <dbReference type="PROSITE" id="PS50893"/>
    </source>
</evidence>
<dbReference type="SUPFAM" id="SSF52540">
    <property type="entry name" value="P-loop containing nucleoside triphosphate hydrolases"/>
    <property type="match status" value="1"/>
</dbReference>
<dbReference type="InterPro" id="IPR051782">
    <property type="entry name" value="ABC_Transporter_VariousFunc"/>
</dbReference>
<keyword evidence="1" id="KW-0813">Transport</keyword>
<proteinExistence type="predicted"/>
<dbReference type="InterPro" id="IPR003593">
    <property type="entry name" value="AAA+_ATPase"/>
</dbReference>
<dbReference type="GO" id="GO:0016887">
    <property type="term" value="F:ATP hydrolysis activity"/>
    <property type="evidence" value="ECO:0007669"/>
    <property type="project" value="InterPro"/>
</dbReference>
<dbReference type="PANTHER" id="PTHR42939">
    <property type="entry name" value="ABC TRANSPORTER ATP-BINDING PROTEIN ALBC-RELATED"/>
    <property type="match status" value="1"/>
</dbReference>
<keyword evidence="6" id="KW-1185">Reference proteome</keyword>
<dbReference type="PANTHER" id="PTHR42939:SF1">
    <property type="entry name" value="ABC TRANSPORTER ATP-BINDING PROTEIN ALBC-RELATED"/>
    <property type="match status" value="1"/>
</dbReference>
<gene>
    <name evidence="5" type="ORF">DXN04_21355</name>
</gene>
<keyword evidence="2" id="KW-0547">Nucleotide-binding</keyword>
<evidence type="ECO:0000313" key="6">
    <source>
        <dbReference type="Proteomes" id="UP000261174"/>
    </source>
</evidence>
<protein>
    <submittedName>
        <fullName evidence="5">ABC transporter ATP-binding protein</fullName>
    </submittedName>
</protein>
<dbReference type="EMBL" id="QTJV01000008">
    <property type="protein sequence ID" value="RFM32984.1"/>
    <property type="molecule type" value="Genomic_DNA"/>
</dbReference>
<evidence type="ECO:0000256" key="1">
    <source>
        <dbReference type="ARBA" id="ARBA00022448"/>
    </source>
</evidence>
<dbReference type="Pfam" id="PF00005">
    <property type="entry name" value="ABC_tran"/>
    <property type="match status" value="1"/>
</dbReference>
<dbReference type="SMART" id="SM00382">
    <property type="entry name" value="AAA"/>
    <property type="match status" value="1"/>
</dbReference>
<evidence type="ECO:0000256" key="2">
    <source>
        <dbReference type="ARBA" id="ARBA00022741"/>
    </source>
</evidence>
<dbReference type="OrthoDB" id="9801987at2"/>
<organism evidence="5 6">
    <name type="scientific">Chitinophaga silvisoli</name>
    <dbReference type="NCBI Taxonomy" id="2291814"/>
    <lineage>
        <taxon>Bacteria</taxon>
        <taxon>Pseudomonadati</taxon>
        <taxon>Bacteroidota</taxon>
        <taxon>Chitinophagia</taxon>
        <taxon>Chitinophagales</taxon>
        <taxon>Chitinophagaceae</taxon>
        <taxon>Chitinophaga</taxon>
    </lineage>
</organism>
<accession>A0A3E1NYP5</accession>
<evidence type="ECO:0000256" key="3">
    <source>
        <dbReference type="ARBA" id="ARBA00022840"/>
    </source>
</evidence>
<dbReference type="GO" id="GO:0005524">
    <property type="term" value="F:ATP binding"/>
    <property type="evidence" value="ECO:0007669"/>
    <property type="project" value="UniProtKB-KW"/>
</dbReference>
<reference evidence="5 6" key="1">
    <citation type="submission" date="2018-08" db="EMBL/GenBank/DDBJ databases">
        <title>Chitinophaga sp. K20C18050901, a novel bacterium isolated from forest soil.</title>
        <authorList>
            <person name="Wang C."/>
        </authorList>
    </citation>
    <scope>NUCLEOTIDE SEQUENCE [LARGE SCALE GENOMIC DNA]</scope>
    <source>
        <strain evidence="5 6">K20C18050901</strain>
    </source>
</reference>
<dbReference type="InterPro" id="IPR027417">
    <property type="entry name" value="P-loop_NTPase"/>
</dbReference>
<evidence type="ECO:0000313" key="5">
    <source>
        <dbReference type="EMBL" id="RFM32984.1"/>
    </source>
</evidence>
<dbReference type="RefSeq" id="WP_116855420.1">
    <property type="nucleotide sequence ID" value="NZ_QTJV01000008.1"/>
</dbReference>
<keyword evidence="3 5" id="KW-0067">ATP-binding</keyword>
<name>A0A3E1NYP5_9BACT</name>
<dbReference type="InterPro" id="IPR003439">
    <property type="entry name" value="ABC_transporter-like_ATP-bd"/>
</dbReference>
<dbReference type="Gene3D" id="3.40.50.300">
    <property type="entry name" value="P-loop containing nucleotide triphosphate hydrolases"/>
    <property type="match status" value="1"/>
</dbReference>
<dbReference type="Proteomes" id="UP000261174">
    <property type="component" value="Unassembled WGS sequence"/>
</dbReference>
<dbReference type="AlphaFoldDB" id="A0A3E1NYP5"/>
<dbReference type="PROSITE" id="PS50893">
    <property type="entry name" value="ABC_TRANSPORTER_2"/>
    <property type="match status" value="1"/>
</dbReference>
<comment type="caution">
    <text evidence="5">The sequence shown here is derived from an EMBL/GenBank/DDBJ whole genome shotgun (WGS) entry which is preliminary data.</text>
</comment>
<sequence>MLQLTQLRKVYQGKVVLDIPSLLLDPGIFWIQGANGSGKSTLLKIIAGMVPFEGDITFKGSSLRHSPLIYRQHIGWAAAEPLYPPFMTGMDLITLYQRIRKVPQKEIDQLIERFNVGNFIKGQASAYSAGMTKRLSLLLAFMGDPALIILDEPLTTLDTNSFTLISDLILEAWQKKGTSFLMSSHQELDTNLLNAQRVLTVINQSIVL</sequence>